<dbReference type="Pfam" id="PF04784">
    <property type="entry name" value="DUF547"/>
    <property type="match status" value="1"/>
</dbReference>
<feature type="compositionally biased region" description="Pro residues" evidence="1">
    <location>
        <begin position="1"/>
        <end position="13"/>
    </location>
</feature>
<evidence type="ECO:0000259" key="3">
    <source>
        <dbReference type="Pfam" id="PF14389"/>
    </source>
</evidence>
<feature type="region of interest" description="Disordered" evidence="1">
    <location>
        <begin position="82"/>
        <end position="118"/>
    </location>
</feature>
<accession>A0A8X8YXZ4</accession>
<dbReference type="PANTHER" id="PTHR23054:SF15">
    <property type="entry name" value="OS08G0515700 PROTEIN"/>
    <property type="match status" value="1"/>
</dbReference>
<organism evidence="4">
    <name type="scientific">Salvia splendens</name>
    <name type="common">Scarlet sage</name>
    <dbReference type="NCBI Taxonomy" id="180675"/>
    <lineage>
        <taxon>Eukaryota</taxon>
        <taxon>Viridiplantae</taxon>
        <taxon>Streptophyta</taxon>
        <taxon>Embryophyta</taxon>
        <taxon>Tracheophyta</taxon>
        <taxon>Spermatophyta</taxon>
        <taxon>Magnoliopsida</taxon>
        <taxon>eudicotyledons</taxon>
        <taxon>Gunneridae</taxon>
        <taxon>Pentapetalae</taxon>
        <taxon>asterids</taxon>
        <taxon>lamiids</taxon>
        <taxon>Lamiales</taxon>
        <taxon>Lamiaceae</taxon>
        <taxon>Nepetoideae</taxon>
        <taxon>Mentheae</taxon>
        <taxon>Salviinae</taxon>
        <taxon>Salvia</taxon>
        <taxon>Salvia subgen. Calosphace</taxon>
        <taxon>core Calosphace</taxon>
    </lineage>
</organism>
<sequence length="483" mass="53872">MPPPEFPSPPPSHSPTLQRYGSGIHRDHVLNMSPKPSQHPNSVTPSAELVQEIATLEVEISRLEHHLLSLYRTAFQQHLPRITEDQVETPRGGGRLNQPSQKDRQCENSPTSSLAGPHDLAQVSFQKSSSYAGREKQRAYSQQRSLADHIGNSRIDDALTCPARLSEDIIRCISSIYCKLANPTATEKGCSVSSTSSFGSSTTFSPRNLSGSWSPQCNEEVTQSCDFEQENGPYAGMVEVLKLCVDDETYKHADVMLQRFRSLVKSLEIVEPMKMRREEKLAFWINIHNALVMHAYLAYGTQQYLKSSSIAKAAYNVGGHCVNAYDIQSSILGITSHYSSPASLLQTLVSPKKLKGGKSGHAFAIEYPEPLVHFTVSSGAYSDPAVRIYRANSVFEDMKVAKEEFIQANVYVHKETKVYLPKILCYYAKDMSMTTAALVEVVSECLPGIQQKSVRACVKGRPEKYMNWLEQSSSFRFLIHKEL</sequence>
<name>A0A8X8YXZ4_SALSN</name>
<proteinExistence type="predicted"/>
<feature type="compositionally biased region" description="Polar residues" evidence="1">
    <location>
        <begin position="34"/>
        <end position="45"/>
    </location>
</feature>
<evidence type="ECO:0000313" key="4">
    <source>
        <dbReference type="EMBL" id="KAG6438245.1"/>
    </source>
</evidence>
<feature type="domain" description="Ternary complex factor MIP1 leucine-zipper" evidence="3">
    <location>
        <begin position="40"/>
        <end position="77"/>
    </location>
</feature>
<dbReference type="InterPro" id="IPR025757">
    <property type="entry name" value="MIP1_Leuzipper"/>
</dbReference>
<dbReference type="AlphaFoldDB" id="A0A8X8YXZ4"/>
<dbReference type="InterPro" id="IPR006869">
    <property type="entry name" value="DUF547"/>
</dbReference>
<dbReference type="Pfam" id="PF14389">
    <property type="entry name" value="Lzipper-MIP1"/>
    <property type="match status" value="1"/>
</dbReference>
<dbReference type="Proteomes" id="UP000298416">
    <property type="component" value="Unassembled WGS sequence"/>
</dbReference>
<evidence type="ECO:0000256" key="1">
    <source>
        <dbReference type="SAM" id="MobiDB-lite"/>
    </source>
</evidence>
<evidence type="ECO:0000313" key="5">
    <source>
        <dbReference type="Proteomes" id="UP000298416"/>
    </source>
</evidence>
<protein>
    <recommendedName>
        <fullName evidence="6">DUF547 domain-containing protein</fullName>
    </recommendedName>
</protein>
<dbReference type="PANTHER" id="PTHR23054">
    <property type="entry name" value="TERNARY COMPLEX FACTOR MIP1, LEUCINE-ZIPPER-RELATED"/>
    <property type="match status" value="1"/>
</dbReference>
<feature type="domain" description="DUF547" evidence="2">
    <location>
        <begin position="274"/>
        <end position="406"/>
    </location>
</feature>
<keyword evidence="5" id="KW-1185">Reference proteome</keyword>
<comment type="caution">
    <text evidence="4">The sequence shown here is derived from an EMBL/GenBank/DDBJ whole genome shotgun (WGS) entry which is preliminary data.</text>
</comment>
<evidence type="ECO:0008006" key="6">
    <source>
        <dbReference type="Google" id="ProtNLM"/>
    </source>
</evidence>
<feature type="region of interest" description="Disordered" evidence="1">
    <location>
        <begin position="1"/>
        <end position="45"/>
    </location>
</feature>
<gene>
    <name evidence="4" type="ORF">SASPL_103182</name>
</gene>
<evidence type="ECO:0000259" key="2">
    <source>
        <dbReference type="Pfam" id="PF04784"/>
    </source>
</evidence>
<dbReference type="EMBL" id="PNBA02000001">
    <property type="protein sequence ID" value="KAG6438245.1"/>
    <property type="molecule type" value="Genomic_DNA"/>
</dbReference>
<reference evidence="4" key="1">
    <citation type="submission" date="2018-01" db="EMBL/GenBank/DDBJ databases">
        <authorList>
            <person name="Mao J.F."/>
        </authorList>
    </citation>
    <scope>NUCLEOTIDE SEQUENCE</scope>
    <source>
        <strain evidence="4">Huo1</strain>
        <tissue evidence="4">Leaf</tissue>
    </source>
</reference>
<reference evidence="4" key="2">
    <citation type="submission" date="2020-08" db="EMBL/GenBank/DDBJ databases">
        <title>Plant Genome Project.</title>
        <authorList>
            <person name="Zhang R.-G."/>
        </authorList>
    </citation>
    <scope>NUCLEOTIDE SEQUENCE</scope>
    <source>
        <strain evidence="4">Huo1</strain>
        <tissue evidence="4">Leaf</tissue>
    </source>
</reference>